<feature type="region of interest" description="Disordered" evidence="1">
    <location>
        <begin position="729"/>
        <end position="750"/>
    </location>
</feature>
<dbReference type="Proteomes" id="UP001367316">
    <property type="component" value="Unassembled WGS sequence"/>
</dbReference>
<proteinExistence type="predicted"/>
<reference evidence="2 3" key="1">
    <citation type="submission" date="2024-04" db="EMBL/GenBank/DDBJ databases">
        <title>Phyllosticta paracitricarpa is synonymous to the EU quarantine fungus P. citricarpa based on phylogenomic analyses.</title>
        <authorList>
            <consortium name="Lawrence Berkeley National Laboratory"/>
            <person name="Van ingen-buijs V.A."/>
            <person name="Van westerhoven A.C."/>
            <person name="Haridas S."/>
            <person name="Skiadas P."/>
            <person name="Martin F."/>
            <person name="Groenewald J.Z."/>
            <person name="Crous P.W."/>
            <person name="Seidl M.F."/>
        </authorList>
    </citation>
    <scope>NUCLEOTIDE SEQUENCE [LARGE SCALE GENOMIC DNA]</scope>
    <source>
        <strain evidence="2 3">CBS 141358</strain>
    </source>
</reference>
<feature type="region of interest" description="Disordered" evidence="1">
    <location>
        <begin position="469"/>
        <end position="510"/>
    </location>
</feature>
<feature type="compositionally biased region" description="Low complexity" evidence="1">
    <location>
        <begin position="483"/>
        <end position="495"/>
    </location>
</feature>
<evidence type="ECO:0000313" key="2">
    <source>
        <dbReference type="EMBL" id="KAK7611567.1"/>
    </source>
</evidence>
<evidence type="ECO:0000256" key="1">
    <source>
        <dbReference type="SAM" id="MobiDB-lite"/>
    </source>
</evidence>
<dbReference type="EMBL" id="JBBPBF010000013">
    <property type="protein sequence ID" value="KAK7611567.1"/>
    <property type="molecule type" value="Genomic_DNA"/>
</dbReference>
<keyword evidence="3" id="KW-1185">Reference proteome</keyword>
<feature type="compositionally biased region" description="Basic and acidic residues" evidence="1">
    <location>
        <begin position="729"/>
        <end position="744"/>
    </location>
</feature>
<dbReference type="PANTHER" id="PTHR38790">
    <property type="entry name" value="2EXR DOMAIN-CONTAINING PROTEIN-RELATED"/>
    <property type="match status" value="1"/>
</dbReference>
<gene>
    <name evidence="2" type="ORF">JOL62DRAFT_556004</name>
</gene>
<accession>A0ABR1N8Q1</accession>
<name>A0ABR1N8Q1_9PEZI</name>
<organism evidence="2 3">
    <name type="scientific">Phyllosticta paracitricarpa</name>
    <dbReference type="NCBI Taxonomy" id="2016321"/>
    <lineage>
        <taxon>Eukaryota</taxon>
        <taxon>Fungi</taxon>
        <taxon>Dikarya</taxon>
        <taxon>Ascomycota</taxon>
        <taxon>Pezizomycotina</taxon>
        <taxon>Dothideomycetes</taxon>
        <taxon>Dothideomycetes incertae sedis</taxon>
        <taxon>Botryosphaeriales</taxon>
        <taxon>Phyllostictaceae</taxon>
        <taxon>Phyllosticta</taxon>
    </lineage>
</organism>
<evidence type="ECO:0008006" key="4">
    <source>
        <dbReference type="Google" id="ProtNLM"/>
    </source>
</evidence>
<comment type="caution">
    <text evidence="2">The sequence shown here is derived from an EMBL/GenBank/DDBJ whole genome shotgun (WGS) entry which is preliminary data.</text>
</comment>
<sequence length="750" mass="85730">MRVPPSLMDLPRELRDCIWEACLTIPSSRPASPDPNDYVAGNTPNDETVYYPTPNVNITSVSLLCVNRAANAEVHATILRLYAHRRVNSKLNILTRNEKFLRLDWLLLPVNSVHYDNLEVDFRFTGQPSWHGPNGLLPSVPDQSFFQVFYPEPNPKILYCLAAILSRFQKWGPGFEGPPRTTRPPRKRSIGCLSLNIVTPSLPPERFRKRCDLVMPRRLRNTREAWKSYYTGIVHPKAVVLEFEMLLWRTLIAPRKMSCTSNFYESIETIDIRLDGQLLKTWNKKSSQQKIRLRRADMPPPTLLSLPREIRDQIWDLCLTTPLPPACPTEKYTAQPAPSTIFVNSFGSKKWQPLFNFPPNPRTNGGGLRLTCRQIGGETCDALNRLNAHGRLRYVVRLRIEEEEGDATGERERYWVDWVILPTRNWLAESRPAKAGVEEGKKSLANLESQEDERAQLPVNLVVQVEKTMRAKPSSPEHHDHQNPVQQQQQNYQRQQQRHDDDQEPPGPDHLSALYRRYHFLCRPELRPPLPRPLTVERSLLRVAERGVLLLHWALADMVARIVTEGPCCLGRGIPIPAVPPSPLSTPSSSSSFFSLQPHPRPFTLTLHCPYSSPSPHGQTQTQTQTQTLTTPLLEFLPFYLHSAKLSYSPFRNLVAGGLLRRFDFDFDFDFDSGVSERGRERGTRPQGQAKCPVPATSCCVQGTGAKGEPEEDEEAHLHWVCDVVKRVGEEEERARQSERQVERDYDDDW</sequence>
<evidence type="ECO:0000313" key="3">
    <source>
        <dbReference type="Proteomes" id="UP001367316"/>
    </source>
</evidence>
<protein>
    <recommendedName>
        <fullName evidence="4">F-box domain-containing protein</fullName>
    </recommendedName>
</protein>